<keyword evidence="6" id="KW-0677">Repeat</keyword>
<gene>
    <name evidence="19" type="primary">LOC109484630</name>
</gene>
<feature type="disulfide bond" evidence="13">
    <location>
        <begin position="112"/>
        <end position="121"/>
    </location>
</feature>
<dbReference type="OrthoDB" id="6022136at2759"/>
<feature type="disulfide bond" evidence="12">
    <location>
        <begin position="274"/>
        <end position="301"/>
    </location>
</feature>
<dbReference type="CDD" id="cd00041">
    <property type="entry name" value="CUB"/>
    <property type="match status" value="3"/>
</dbReference>
<comment type="subcellular location">
    <subcellularLocation>
        <location evidence="1">Cell membrane</location>
        <topology evidence="1">Single-pass type I membrane protein</topology>
    </subcellularLocation>
</comment>
<feature type="domain" description="CUB" evidence="15">
    <location>
        <begin position="531"/>
        <end position="639"/>
    </location>
</feature>
<dbReference type="InterPro" id="IPR007110">
    <property type="entry name" value="Ig-like_dom"/>
</dbReference>
<keyword evidence="10 13" id="KW-1015">Disulfide bond</keyword>
<dbReference type="FunFam" id="2.10.25.10:FF:000391">
    <property type="entry name" value="Weary, isoform C"/>
    <property type="match status" value="1"/>
</dbReference>
<dbReference type="SMART" id="SM00181">
    <property type="entry name" value="EGF"/>
    <property type="match status" value="3"/>
</dbReference>
<dbReference type="InterPro" id="IPR018097">
    <property type="entry name" value="EGF_Ca-bd_CS"/>
</dbReference>
<dbReference type="KEGG" id="bbel:109484630"/>
<dbReference type="GeneID" id="109484630"/>
<dbReference type="PROSITE" id="PS01187">
    <property type="entry name" value="EGF_CA"/>
    <property type="match status" value="2"/>
</dbReference>
<dbReference type="GO" id="GO:0007154">
    <property type="term" value="P:cell communication"/>
    <property type="evidence" value="ECO:0007669"/>
    <property type="project" value="UniProtKB-ARBA"/>
</dbReference>
<dbReference type="PANTHER" id="PTHR47537">
    <property type="entry name" value="CUBILIN"/>
    <property type="match status" value="1"/>
</dbReference>
<dbReference type="GO" id="GO:0005509">
    <property type="term" value="F:calcium ion binding"/>
    <property type="evidence" value="ECO:0007669"/>
    <property type="project" value="InterPro"/>
</dbReference>
<keyword evidence="11" id="KW-0325">Glycoprotein</keyword>
<dbReference type="PROSITE" id="PS00010">
    <property type="entry name" value="ASX_HYDROXYL"/>
    <property type="match status" value="2"/>
</dbReference>
<dbReference type="InterPro" id="IPR049883">
    <property type="entry name" value="NOTCH1_EGF-like"/>
</dbReference>
<evidence type="ECO:0000256" key="14">
    <source>
        <dbReference type="SAM" id="MobiDB-lite"/>
    </source>
</evidence>
<evidence type="ECO:0000259" key="16">
    <source>
        <dbReference type="PROSITE" id="PS50026"/>
    </source>
</evidence>
<comment type="caution">
    <text evidence="13">Lacks conserved residue(s) required for the propagation of feature annotation.</text>
</comment>
<dbReference type="InterPro" id="IPR000859">
    <property type="entry name" value="CUB_dom"/>
</dbReference>
<feature type="compositionally biased region" description="Low complexity" evidence="14">
    <location>
        <begin position="929"/>
        <end position="974"/>
    </location>
</feature>
<dbReference type="Pfam" id="PF00431">
    <property type="entry name" value="CUB"/>
    <property type="match status" value="3"/>
</dbReference>
<feature type="compositionally biased region" description="Polar residues" evidence="14">
    <location>
        <begin position="820"/>
        <end position="832"/>
    </location>
</feature>
<evidence type="ECO:0000256" key="1">
    <source>
        <dbReference type="ARBA" id="ARBA00004251"/>
    </source>
</evidence>
<dbReference type="PROSITE" id="PS50835">
    <property type="entry name" value="IG_LIKE"/>
    <property type="match status" value="1"/>
</dbReference>
<dbReference type="FunFam" id="2.60.120.290:FF:000013">
    <property type="entry name" value="Membrane frizzled-related protein"/>
    <property type="match status" value="1"/>
</dbReference>
<keyword evidence="7" id="KW-0106">Calcium</keyword>
<dbReference type="Gene3D" id="2.60.120.290">
    <property type="entry name" value="Spermadhesin, CUB domain"/>
    <property type="match status" value="3"/>
</dbReference>
<keyword evidence="4" id="KW-0812">Transmembrane</keyword>
<feature type="domain" description="EGF-like" evidence="16">
    <location>
        <begin position="166"/>
        <end position="205"/>
    </location>
</feature>
<evidence type="ECO:0000259" key="15">
    <source>
        <dbReference type="PROSITE" id="PS01180"/>
    </source>
</evidence>
<dbReference type="InterPro" id="IPR001881">
    <property type="entry name" value="EGF-like_Ca-bd_dom"/>
</dbReference>
<evidence type="ECO:0000256" key="7">
    <source>
        <dbReference type="ARBA" id="ARBA00022837"/>
    </source>
</evidence>
<keyword evidence="18" id="KW-1185">Reference proteome</keyword>
<keyword evidence="8" id="KW-1133">Transmembrane helix</keyword>
<evidence type="ECO:0000256" key="13">
    <source>
        <dbReference type="PROSITE-ProRule" id="PRU00076"/>
    </source>
</evidence>
<keyword evidence="2" id="KW-1003">Cell membrane</keyword>
<dbReference type="Proteomes" id="UP000515135">
    <property type="component" value="Unplaced"/>
</dbReference>
<evidence type="ECO:0000256" key="3">
    <source>
        <dbReference type="ARBA" id="ARBA00022536"/>
    </source>
</evidence>
<dbReference type="SUPFAM" id="SSF49854">
    <property type="entry name" value="Spermadhesin, CUB domain"/>
    <property type="match status" value="3"/>
</dbReference>
<organism evidence="18 19">
    <name type="scientific">Branchiostoma belcheri</name>
    <name type="common">Amphioxus</name>
    <dbReference type="NCBI Taxonomy" id="7741"/>
    <lineage>
        <taxon>Eukaryota</taxon>
        <taxon>Metazoa</taxon>
        <taxon>Chordata</taxon>
        <taxon>Cephalochordata</taxon>
        <taxon>Leptocardii</taxon>
        <taxon>Amphioxiformes</taxon>
        <taxon>Branchiostomatidae</taxon>
        <taxon>Branchiostoma</taxon>
    </lineage>
</organism>
<proteinExistence type="predicted"/>
<accession>A0A6P4ZQQ1</accession>
<feature type="domain" description="CUB" evidence="15">
    <location>
        <begin position="401"/>
        <end position="513"/>
    </location>
</feature>
<dbReference type="CDD" id="cd00054">
    <property type="entry name" value="EGF_CA"/>
    <property type="match status" value="3"/>
</dbReference>
<feature type="domain" description="EGF-like" evidence="16">
    <location>
        <begin position="124"/>
        <end position="164"/>
    </location>
</feature>
<dbReference type="AlphaFoldDB" id="A0A6P4ZQQ1"/>
<keyword evidence="9" id="KW-0472">Membrane</keyword>
<dbReference type="FunFam" id="2.60.120.290:FF:000005">
    <property type="entry name" value="Procollagen C-endopeptidase enhancer 1"/>
    <property type="match status" value="1"/>
</dbReference>
<dbReference type="InterPro" id="IPR000742">
    <property type="entry name" value="EGF"/>
</dbReference>
<dbReference type="SMART" id="SM00179">
    <property type="entry name" value="EGF_CA"/>
    <property type="match status" value="3"/>
</dbReference>
<feature type="region of interest" description="Disordered" evidence="14">
    <location>
        <begin position="879"/>
        <end position="980"/>
    </location>
</feature>
<protein>
    <submittedName>
        <fullName evidence="19">Cubilin-like</fullName>
    </submittedName>
</protein>
<dbReference type="PROSITE" id="PS00022">
    <property type="entry name" value="EGF_1"/>
    <property type="match status" value="2"/>
</dbReference>
<feature type="region of interest" description="Disordered" evidence="14">
    <location>
        <begin position="741"/>
        <end position="832"/>
    </location>
</feature>
<dbReference type="InterPro" id="IPR009030">
    <property type="entry name" value="Growth_fac_rcpt_cys_sf"/>
</dbReference>
<name>A0A6P4ZQQ1_BRABE</name>
<feature type="disulfide bond" evidence="13">
    <location>
        <begin position="195"/>
        <end position="204"/>
    </location>
</feature>
<dbReference type="GO" id="GO:0005886">
    <property type="term" value="C:plasma membrane"/>
    <property type="evidence" value="ECO:0007669"/>
    <property type="project" value="UniProtKB-SubCell"/>
</dbReference>
<dbReference type="PROSITE" id="PS01180">
    <property type="entry name" value="CUB"/>
    <property type="match status" value="3"/>
</dbReference>
<evidence type="ECO:0000256" key="2">
    <source>
        <dbReference type="ARBA" id="ARBA00022475"/>
    </source>
</evidence>
<dbReference type="FunFam" id="2.10.25.10:FF:000038">
    <property type="entry name" value="Fibrillin 2"/>
    <property type="match status" value="1"/>
</dbReference>
<dbReference type="GO" id="GO:0023052">
    <property type="term" value="P:signaling"/>
    <property type="evidence" value="ECO:0007669"/>
    <property type="project" value="UniProtKB-ARBA"/>
</dbReference>
<feature type="domain" description="EGF-like" evidence="16">
    <location>
        <begin position="85"/>
        <end position="122"/>
    </location>
</feature>
<evidence type="ECO:0000259" key="17">
    <source>
        <dbReference type="PROSITE" id="PS50835"/>
    </source>
</evidence>
<dbReference type="Pfam" id="PF07645">
    <property type="entry name" value="EGF_CA"/>
    <property type="match status" value="2"/>
</dbReference>
<dbReference type="RefSeq" id="XP_019643535.1">
    <property type="nucleotide sequence ID" value="XM_019787976.1"/>
</dbReference>
<dbReference type="InterPro" id="IPR035914">
    <property type="entry name" value="Sperma_CUB_dom_sf"/>
</dbReference>
<feature type="domain" description="CUB" evidence="15">
    <location>
        <begin position="274"/>
        <end position="386"/>
    </location>
</feature>
<sequence length="1176" mass="127245">MMSYHRVQAIQVLQIPRRSGTLWFDARGGKEIHFLSSLDPSSRFRLLPNLGRVIQVVNVLKNVQPELQAAMQNVRQKIDDVDSILVDKCESQPCKNFGHCVNDPEMTYHCSCPRGRKGDHCEEDVNECAASAPPCGGNSYCVNTEGSYLCTCMTGWTGPGESCLVDIDECETGQAACNSTHSRCHNLRGTYECVCPLGQQGPSCEPIPTTTAETTLQPTTTMPPPTTNALTSVGNSGTTIGNSGGSTAGNSGNSGGFIAEAKGGQGAATQNPLCGQTEFLAGSGYVTSPNYPNNYPNNIECTYRIAASPGMLVFIRFIDEFGLEGNQDGTCKYDYIRVVVNGTETLGTYCGTEGPPEGITGATVDVTLKTDFAIRRKGFRLRYEVVTEESLSTLPDTPSKCGGSVTTVSRVKGTLLSPMFPDNYPNDLSCSWTFLAPRDKYVEVRFESFFVETSSKCSYDRVEILIDGVETVEGPYCTSNPPAEAMYGRNITVKFITDATVAEQGFEMTYQSVDGVASLKKVITLADSLPCGETSYSNTGILESPNYPEKYTNDLHCAWVIRVTKGRTVKLWFATFDVEEQTYCQYDRVVVETHHRHYHQLCNSKQISPLESRTNQMKVTFITDAALAFTGFRAFWIAQHEYTEKRVSRVVNVEEGKTGYLDCGDSNTMMGDPVVLTFGSPRYNWTHEGKPLAAEGTVLSVRGTHDSAGRYLCVASSNMTNEVLLQTFNVYVREAEWFGSGDEGSASGEGLGSGTDLSDQTAGELPETGHQTPAQTPKLWDGDSEISSSPGSGQGGDGVEDGVAPTDMVVTTGREGDGFESQSNGQQVQASSGVRSVLFGSENENEEVLAHTEGANGEEFESHGNENRNEGFSSVREEMFGRENENENPPAQPESADPLAGNDDVSIAENTYTSDTDIAATDNDVDAFTGDGHVTTETTTRTYEQHTTGHAQQDTTHDTQPTTTHDTQPITTQDMPQESADDTHRMSEFETIQSSMLGRDAFMIDAVGEAPEVHPLMAVQAFVREVTHMRDSGELSPASLFRALGMSDRAFPAEQAEAFPGLLRGLGNLTATGLLQALGIGSEPFLEKSMEAFFSEMHRMRAAGNHTVSSLLKSLGVPLPEQGVESEGDPMANLTRLFSDEIDPGAGLGEGGDALSSFAKAFADIMEISKGWGKKK</sequence>
<dbReference type="PANTHER" id="PTHR47537:SF2">
    <property type="entry name" value="CUBILIN"/>
    <property type="match status" value="1"/>
</dbReference>
<evidence type="ECO:0000256" key="9">
    <source>
        <dbReference type="ARBA" id="ARBA00023136"/>
    </source>
</evidence>
<evidence type="ECO:0000256" key="6">
    <source>
        <dbReference type="ARBA" id="ARBA00022737"/>
    </source>
</evidence>
<evidence type="ECO:0000256" key="11">
    <source>
        <dbReference type="ARBA" id="ARBA00023180"/>
    </source>
</evidence>
<feature type="domain" description="Ig-like" evidence="17">
    <location>
        <begin position="645"/>
        <end position="729"/>
    </location>
</feature>
<dbReference type="PROSITE" id="PS01186">
    <property type="entry name" value="EGF_2"/>
    <property type="match status" value="1"/>
</dbReference>
<dbReference type="SMART" id="SM00042">
    <property type="entry name" value="CUB"/>
    <property type="match status" value="3"/>
</dbReference>
<reference evidence="19" key="1">
    <citation type="submission" date="2025-08" db="UniProtKB">
        <authorList>
            <consortium name="RefSeq"/>
        </authorList>
    </citation>
    <scope>IDENTIFICATION</scope>
    <source>
        <tissue evidence="19">Gonad</tissue>
    </source>
</reference>
<keyword evidence="3 13" id="KW-0245">EGF-like domain</keyword>
<evidence type="ECO:0000256" key="4">
    <source>
        <dbReference type="ARBA" id="ARBA00022692"/>
    </source>
</evidence>
<evidence type="ECO:0000256" key="10">
    <source>
        <dbReference type="ARBA" id="ARBA00023157"/>
    </source>
</evidence>
<dbReference type="Gene3D" id="2.10.25.10">
    <property type="entry name" value="Laminin"/>
    <property type="match status" value="3"/>
</dbReference>
<dbReference type="InterPro" id="IPR053207">
    <property type="entry name" value="Non-NMDA_GluR_Accessory"/>
</dbReference>
<evidence type="ECO:0000256" key="12">
    <source>
        <dbReference type="PROSITE-ProRule" id="PRU00059"/>
    </source>
</evidence>
<dbReference type="SUPFAM" id="SSF57184">
    <property type="entry name" value="Growth factor receptor domain"/>
    <property type="match status" value="1"/>
</dbReference>
<dbReference type="PROSITE" id="PS50026">
    <property type="entry name" value="EGF_3"/>
    <property type="match status" value="3"/>
</dbReference>
<evidence type="ECO:0000313" key="19">
    <source>
        <dbReference type="RefSeq" id="XP_019643535.1"/>
    </source>
</evidence>
<keyword evidence="5" id="KW-0732">Signal</keyword>
<dbReference type="Pfam" id="PF00008">
    <property type="entry name" value="EGF"/>
    <property type="match status" value="1"/>
</dbReference>
<evidence type="ECO:0000256" key="8">
    <source>
        <dbReference type="ARBA" id="ARBA00022989"/>
    </source>
</evidence>
<evidence type="ECO:0000313" key="18">
    <source>
        <dbReference type="Proteomes" id="UP000515135"/>
    </source>
</evidence>
<dbReference type="InterPro" id="IPR000152">
    <property type="entry name" value="EGF-type_Asp/Asn_hydroxyl_site"/>
</dbReference>
<evidence type="ECO:0000256" key="5">
    <source>
        <dbReference type="ARBA" id="ARBA00022729"/>
    </source>
</evidence>